<dbReference type="GO" id="GO:0003723">
    <property type="term" value="F:RNA binding"/>
    <property type="evidence" value="ECO:0007669"/>
    <property type="project" value="UniProtKB-KW"/>
</dbReference>
<sequence>MCARFGDTATRRAALAALPAVCRMASTLFEFVQRCKELGAAARHARQDVAAAADPAAVLSWVAQAAKDTTAADDSDASGGSGGKRGSGTRPAVRGGGGKAGWGRAMRRAVSNWYLGRTPAAVAYQATKYSQRNGWSHADLLRLAHPDPEAHAAKRRKLQQGGRQEQRQQAAAPEGEGEGAADSDGSDSDTEWVVVPPAGAAADGEGGDDGGAASEQVALAAAVAAAAAALAAAHVSEGFDPAEAAAAAKEALCTADMQAVFAFLTHGTLPGREPRARGRKAAPAAAGEAQPAGAAAAAVEGSEDPTCRAPPTATDSTTDADADADSTSPEWRHQHNRRRRRGAHTTITTNATIIDVPTTMDAAASDALTTTTDTAAPTAAAAAVPLSPVVQYLLDAHRLRKEIRAPPPLVKAPKPERQPAGGRGRGRGRGRGNGRGRSSVAEAAAPAAAPAPPPPTPEAAAAHAAAHAAALGDALCLVRRHRFGHEHVGDTQLLRSPELWAAFLEGGMPLTALVRNLGRMTGLGVMARPDCLQRVTARLTDPGALAAARVHPMALLEALATYRKGAGQRGVAAWEPVAAVAAALEAGFYLAFKNVVPTGQRYLIGLDVSGSMGCAQCAGMSSLSAREAAAAVCMSLVRSEPWVRTMAFSHELVPMSLTADDRLEAVMERASAIPMGGTDCALPMLHALEARLPVDVFVILTDNETWFGGVHPTQALARYRAGMGLPAAKLVVLAFSVTQFSIADPADPGMLDVAG</sequence>
<feature type="compositionally biased region" description="Low complexity" evidence="7">
    <location>
        <begin position="159"/>
        <end position="174"/>
    </location>
</feature>
<dbReference type="EMBL" id="PGGS01002331">
    <property type="protein sequence ID" value="PNG99682.1"/>
    <property type="molecule type" value="Genomic_DNA"/>
</dbReference>
<accession>A0A2J7ZHC8</accession>
<keyword evidence="6 9" id="KW-0687">Ribonucleoprotein</keyword>
<keyword evidence="10" id="KW-1185">Reference proteome</keyword>
<feature type="compositionally biased region" description="Acidic residues" evidence="7">
    <location>
        <begin position="175"/>
        <end position="190"/>
    </location>
</feature>
<dbReference type="SUPFAM" id="SSF53300">
    <property type="entry name" value="vWA-like"/>
    <property type="match status" value="1"/>
</dbReference>
<dbReference type="PANTHER" id="PTHR14202">
    <property type="entry name" value="60 KDA RIBONUCLEOPROTEIN SSA/RO"/>
    <property type="match status" value="1"/>
</dbReference>
<dbReference type="PROSITE" id="PS50988">
    <property type="entry name" value="TROVE"/>
    <property type="match status" value="1"/>
</dbReference>
<dbReference type="Proteomes" id="UP000236333">
    <property type="component" value="Unassembled WGS sequence"/>
</dbReference>
<reference evidence="9 10" key="1">
    <citation type="journal article" date="2017" name="Mol. Biol. Evol.">
        <title>The 4-celled Tetrabaena socialis nuclear genome reveals the essential components for genetic control of cell number at the origin of multicellularity in the volvocine lineage.</title>
        <authorList>
            <person name="Featherston J."/>
            <person name="Arakaki Y."/>
            <person name="Hanschen E.R."/>
            <person name="Ferris P.J."/>
            <person name="Michod R.E."/>
            <person name="Olson B.J.S.C."/>
            <person name="Nozaki H."/>
            <person name="Durand P.M."/>
        </authorList>
    </citation>
    <scope>NUCLEOTIDE SEQUENCE [LARGE SCALE GENOMIC DNA]</scope>
    <source>
        <strain evidence="9 10">NIES-571</strain>
    </source>
</reference>
<feature type="region of interest" description="Disordered" evidence="7">
    <location>
        <begin position="404"/>
        <end position="464"/>
    </location>
</feature>
<feature type="compositionally biased region" description="Low complexity" evidence="7">
    <location>
        <begin position="281"/>
        <end position="298"/>
    </location>
</feature>
<dbReference type="Pfam" id="PF25045">
    <property type="entry name" value="vWA_Ro60"/>
    <property type="match status" value="1"/>
</dbReference>
<dbReference type="GO" id="GO:0046872">
    <property type="term" value="F:metal ion binding"/>
    <property type="evidence" value="ECO:0007669"/>
    <property type="project" value="UniProtKB-KW"/>
</dbReference>
<dbReference type="InterPro" id="IPR056800">
    <property type="entry name" value="vWA_Ro60"/>
</dbReference>
<evidence type="ECO:0000256" key="6">
    <source>
        <dbReference type="ARBA" id="ARBA00023274"/>
    </source>
</evidence>
<evidence type="ECO:0000256" key="2">
    <source>
        <dbReference type="ARBA" id="ARBA00007814"/>
    </source>
</evidence>
<evidence type="ECO:0000256" key="1">
    <source>
        <dbReference type="ARBA" id="ARBA00004496"/>
    </source>
</evidence>
<evidence type="ECO:0000259" key="8">
    <source>
        <dbReference type="PROSITE" id="PS50988"/>
    </source>
</evidence>
<dbReference type="Gene3D" id="3.40.50.410">
    <property type="entry name" value="von Willebrand factor, type A domain"/>
    <property type="match status" value="1"/>
</dbReference>
<comment type="subcellular location">
    <subcellularLocation>
        <location evidence="1">Cytoplasm</location>
    </subcellularLocation>
</comment>
<evidence type="ECO:0000313" key="9">
    <source>
        <dbReference type="EMBL" id="PNG99682.1"/>
    </source>
</evidence>
<dbReference type="AlphaFoldDB" id="A0A2J7ZHC8"/>
<dbReference type="Pfam" id="PF05731">
    <property type="entry name" value="TROVE"/>
    <property type="match status" value="2"/>
</dbReference>
<feature type="region of interest" description="Disordered" evidence="7">
    <location>
        <begin position="268"/>
        <end position="350"/>
    </location>
</feature>
<feature type="region of interest" description="Disordered" evidence="7">
    <location>
        <begin position="69"/>
        <end position="101"/>
    </location>
</feature>
<feature type="non-terminal residue" evidence="9">
    <location>
        <position position="755"/>
    </location>
</feature>
<organism evidence="9 10">
    <name type="scientific">Tetrabaena socialis</name>
    <dbReference type="NCBI Taxonomy" id="47790"/>
    <lineage>
        <taxon>Eukaryota</taxon>
        <taxon>Viridiplantae</taxon>
        <taxon>Chlorophyta</taxon>
        <taxon>core chlorophytes</taxon>
        <taxon>Chlorophyceae</taxon>
        <taxon>CS clade</taxon>
        <taxon>Chlamydomonadales</taxon>
        <taxon>Tetrabaenaceae</taxon>
        <taxon>Tetrabaena</taxon>
    </lineage>
</organism>
<feature type="domain" description="TROVE" evidence="8">
    <location>
        <begin position="1"/>
        <end position="600"/>
    </location>
</feature>
<evidence type="ECO:0000256" key="3">
    <source>
        <dbReference type="ARBA" id="ARBA00022490"/>
    </source>
</evidence>
<evidence type="ECO:0000256" key="7">
    <source>
        <dbReference type="SAM" id="MobiDB-lite"/>
    </source>
</evidence>
<evidence type="ECO:0000256" key="4">
    <source>
        <dbReference type="ARBA" id="ARBA00022723"/>
    </source>
</evidence>
<dbReference type="InterPro" id="IPR008858">
    <property type="entry name" value="TROVE_dom"/>
</dbReference>
<dbReference type="OrthoDB" id="6098064at2759"/>
<dbReference type="InterPro" id="IPR036465">
    <property type="entry name" value="vWFA_dom_sf"/>
</dbReference>
<feature type="compositionally biased region" description="Basic residues" evidence="7">
    <location>
        <begin position="424"/>
        <end position="434"/>
    </location>
</feature>
<evidence type="ECO:0000256" key="5">
    <source>
        <dbReference type="ARBA" id="ARBA00022884"/>
    </source>
</evidence>
<dbReference type="SUPFAM" id="SSF140864">
    <property type="entry name" value="TROVE domain-like"/>
    <property type="match status" value="3"/>
</dbReference>
<gene>
    <name evidence="9" type="ORF">TSOC_014533</name>
</gene>
<dbReference type="PANTHER" id="PTHR14202:SF0">
    <property type="entry name" value="RNA-BINDING PROTEIN RO60"/>
    <property type="match status" value="1"/>
</dbReference>
<dbReference type="InterPro" id="IPR040322">
    <property type="entry name" value="TROVE2"/>
</dbReference>
<dbReference type="GO" id="GO:0005737">
    <property type="term" value="C:cytoplasm"/>
    <property type="evidence" value="ECO:0007669"/>
    <property type="project" value="UniProtKB-SubCell"/>
</dbReference>
<keyword evidence="4" id="KW-0479">Metal-binding</keyword>
<protein>
    <submittedName>
        <fullName evidence="9">SS-A/Ro ribonucleoprotein</fullName>
    </submittedName>
</protein>
<keyword evidence="3" id="KW-0963">Cytoplasm</keyword>
<feature type="region of interest" description="Disordered" evidence="7">
    <location>
        <begin position="150"/>
        <end position="192"/>
    </location>
</feature>
<proteinExistence type="inferred from homology"/>
<feature type="compositionally biased region" description="Basic residues" evidence="7">
    <location>
        <begin position="334"/>
        <end position="343"/>
    </location>
</feature>
<comment type="caution">
    <text evidence="9">The sequence shown here is derived from an EMBL/GenBank/DDBJ whole genome shotgun (WGS) entry which is preliminary data.</text>
</comment>
<dbReference type="InterPro" id="IPR037214">
    <property type="entry name" value="TROVE_dom_sf"/>
</dbReference>
<keyword evidence="5" id="KW-0694">RNA-binding</keyword>
<dbReference type="GO" id="GO:1990904">
    <property type="term" value="C:ribonucleoprotein complex"/>
    <property type="evidence" value="ECO:0007669"/>
    <property type="project" value="UniProtKB-KW"/>
</dbReference>
<evidence type="ECO:0000313" key="10">
    <source>
        <dbReference type="Proteomes" id="UP000236333"/>
    </source>
</evidence>
<comment type="similarity">
    <text evidence="2">Belongs to the Ro 60 kDa family.</text>
</comment>
<name>A0A2J7ZHC8_9CHLO</name>